<dbReference type="InterPro" id="IPR047111">
    <property type="entry name" value="YbaP-like"/>
</dbReference>
<accession>A0ABY6ME27</accession>
<evidence type="ECO:0000313" key="2">
    <source>
        <dbReference type="Proteomes" id="UP001163156"/>
    </source>
</evidence>
<evidence type="ECO:0000313" key="1">
    <source>
        <dbReference type="EMBL" id="UZD21403.1"/>
    </source>
</evidence>
<dbReference type="RefSeq" id="WP_264807875.1">
    <property type="nucleotide sequence ID" value="NZ_CP110226.1"/>
</dbReference>
<reference evidence="1" key="1">
    <citation type="submission" date="2022-10" db="EMBL/GenBank/DDBJ databases">
        <title>Algoriphagus sp. a novel bacteria isolate from halophytes salicornia europaea.</title>
        <authorList>
            <person name="Peng Y."/>
            <person name="Jiang L."/>
            <person name="Lee J."/>
        </authorList>
    </citation>
    <scope>NUCLEOTIDE SEQUENCE</scope>
    <source>
        <strain evidence="1">TR-M5</strain>
    </source>
</reference>
<dbReference type="Pfam" id="PF01963">
    <property type="entry name" value="TraB_PrgY_gumN"/>
    <property type="match status" value="1"/>
</dbReference>
<dbReference type="PANTHER" id="PTHR40590:SF1">
    <property type="entry name" value="CYTOPLASMIC PROTEIN"/>
    <property type="match status" value="1"/>
</dbReference>
<proteinExistence type="predicted"/>
<keyword evidence="2" id="KW-1185">Reference proteome</keyword>
<dbReference type="PANTHER" id="PTHR40590">
    <property type="entry name" value="CYTOPLASMIC PROTEIN-RELATED"/>
    <property type="match status" value="1"/>
</dbReference>
<dbReference type="CDD" id="cd14789">
    <property type="entry name" value="Tiki"/>
    <property type="match status" value="1"/>
</dbReference>
<organism evidence="1 2">
    <name type="scientific">Algoriphagus halophytocola</name>
    <dbReference type="NCBI Taxonomy" id="2991499"/>
    <lineage>
        <taxon>Bacteria</taxon>
        <taxon>Pseudomonadati</taxon>
        <taxon>Bacteroidota</taxon>
        <taxon>Cytophagia</taxon>
        <taxon>Cytophagales</taxon>
        <taxon>Cyclobacteriaceae</taxon>
        <taxon>Algoriphagus</taxon>
    </lineage>
</organism>
<dbReference type="InterPro" id="IPR002816">
    <property type="entry name" value="TraB/PrgY/GumN_fam"/>
</dbReference>
<dbReference type="Proteomes" id="UP001163156">
    <property type="component" value="Chromosome"/>
</dbReference>
<sequence length="294" mass="33608">MMKLITQILTLLFFIVFQSEAISLTKPDSKPGTVMFKVTKSGQNRSSYLFGTHHALDKAFFDSLAPALEALNSSSVLIKENLNIPGQLAEDLINQRTTETKWGRYLDKEEFDFVQDLLSSTALNLHKVTPAELYALLSRKYKESICVRKAPDADYFSLDDYIGSLAAKNQMEVKGLETTEDQLYLINEDLRGMPRKVHKRRLANMIARFSASSDELCEEIAWYRQMDMDYEFDKACSNALILTDRNKKWMTQIVENLQTENCFIAVGLSHLMYDCGLINQLRLLGYTVEPVLLK</sequence>
<protein>
    <submittedName>
        <fullName evidence="1">TraB/GumN family protein</fullName>
    </submittedName>
</protein>
<dbReference type="EMBL" id="CP110226">
    <property type="protein sequence ID" value="UZD21403.1"/>
    <property type="molecule type" value="Genomic_DNA"/>
</dbReference>
<gene>
    <name evidence="1" type="ORF">OM944_12090</name>
</gene>
<name>A0ABY6ME27_9BACT</name>